<evidence type="ECO:0000313" key="5">
    <source>
        <dbReference type="Proteomes" id="UP001241056"/>
    </source>
</evidence>
<keyword evidence="1" id="KW-0732">Signal</keyword>
<feature type="domain" description="Peptidase M16 N-terminal" evidence="2">
    <location>
        <begin position="74"/>
        <end position="208"/>
    </location>
</feature>
<comment type="caution">
    <text evidence="4">The sequence shown here is derived from an EMBL/GenBank/DDBJ whole genome shotgun (WGS) entry which is preliminary data.</text>
</comment>
<dbReference type="SUPFAM" id="SSF63411">
    <property type="entry name" value="LuxS/MPP-like metallohydrolase"/>
    <property type="match status" value="2"/>
</dbReference>
<evidence type="ECO:0000259" key="3">
    <source>
        <dbReference type="Pfam" id="PF05193"/>
    </source>
</evidence>
<feature type="signal peptide" evidence="1">
    <location>
        <begin position="1"/>
        <end position="23"/>
    </location>
</feature>
<feature type="domain" description="Peptidase M16 C-terminal" evidence="3">
    <location>
        <begin position="215"/>
        <end position="389"/>
    </location>
</feature>
<reference evidence="4 5" key="1">
    <citation type="submission" date="2023-06" db="EMBL/GenBank/DDBJ databases">
        <title>Thiopseudomonas sp. CY1220 draft genome sequence.</title>
        <authorList>
            <person name="Zhao G."/>
            <person name="An M."/>
        </authorList>
    </citation>
    <scope>NUCLEOTIDE SEQUENCE [LARGE SCALE GENOMIC DNA]</scope>
    <source>
        <strain evidence="4 5">CY1220</strain>
    </source>
</reference>
<protein>
    <submittedName>
        <fullName evidence="4">Pitrilysin family protein</fullName>
    </submittedName>
</protein>
<dbReference type="PANTHER" id="PTHR11851">
    <property type="entry name" value="METALLOPROTEASE"/>
    <property type="match status" value="1"/>
</dbReference>
<dbReference type="PANTHER" id="PTHR11851:SF224">
    <property type="entry name" value="PROCESSING PROTEASE"/>
    <property type="match status" value="1"/>
</dbReference>
<dbReference type="EMBL" id="JAUCDY010000004">
    <property type="protein sequence ID" value="MDM7857679.1"/>
    <property type="molecule type" value="Genomic_DNA"/>
</dbReference>
<name>A0ABT7SNB0_9GAMM</name>
<feature type="chain" id="PRO_5046194943" evidence="1">
    <location>
        <begin position="24"/>
        <end position="478"/>
    </location>
</feature>
<dbReference type="InterPro" id="IPR007863">
    <property type="entry name" value="Peptidase_M16_C"/>
</dbReference>
<dbReference type="InterPro" id="IPR050361">
    <property type="entry name" value="MPP/UQCRC_Complex"/>
</dbReference>
<dbReference type="PROSITE" id="PS51257">
    <property type="entry name" value="PROKAR_LIPOPROTEIN"/>
    <property type="match status" value="1"/>
</dbReference>
<dbReference type="Pfam" id="PF00675">
    <property type="entry name" value="Peptidase_M16"/>
    <property type="match status" value="1"/>
</dbReference>
<dbReference type="Proteomes" id="UP001241056">
    <property type="component" value="Unassembled WGS sequence"/>
</dbReference>
<organism evidence="4 5">
    <name type="scientific">Thiopseudomonas acetoxidans</name>
    <dbReference type="NCBI Taxonomy" id="3041622"/>
    <lineage>
        <taxon>Bacteria</taxon>
        <taxon>Pseudomonadati</taxon>
        <taxon>Pseudomonadota</taxon>
        <taxon>Gammaproteobacteria</taxon>
        <taxon>Pseudomonadales</taxon>
        <taxon>Pseudomonadaceae</taxon>
        <taxon>Thiopseudomonas</taxon>
    </lineage>
</organism>
<evidence type="ECO:0000313" key="4">
    <source>
        <dbReference type="EMBL" id="MDM7857679.1"/>
    </source>
</evidence>
<evidence type="ECO:0000259" key="2">
    <source>
        <dbReference type="Pfam" id="PF00675"/>
    </source>
</evidence>
<sequence length="478" mass="52136">MQRLISFSLLLVIGLSISGCSLSTTQPQDSKITSLQRLNVDAPARRILDIQTWQTASGTKVFFVQSDELPMLDLQLTFAAGSSQEGAAYGLAQLTNSLIGAGTNKYNADQIAQAFEALGAEFNQGSYRDMAILSLRTLSTAELSQPAVELFAEVITRPNFPVQAIQRVQNQLLASFEQQKKIPSHIANRALFAQLYGTHPYAHPSAGTEQTIPRLKRQQLADFYQTYYNAHNAQLALVGNLTRQDAEAIAEQISRALPQGVAASKTPQPQTPKATHLHIEFPSNQTHILLAQLGIERGHPDYAALFIANQILGGSGFGSRLMEEVREKRGLTYGIYSSFSPMQAQGPFTISVQTRAELSEATLGFVRELLSEYVQNGPTEAELATAKQEFLGSFPLSAASNAAIVGQLGAIGFYDLPLNWLETLMQDVQQLTLEQLNTALRNHIQPDALVVVTVGPSVPQLPLPEPVIRNAQPQGHQH</sequence>
<keyword evidence="5" id="KW-1185">Reference proteome</keyword>
<evidence type="ECO:0000256" key="1">
    <source>
        <dbReference type="SAM" id="SignalP"/>
    </source>
</evidence>
<accession>A0ABT7SNB0</accession>
<dbReference type="Gene3D" id="3.30.830.10">
    <property type="entry name" value="Metalloenzyme, LuxS/M16 peptidase-like"/>
    <property type="match status" value="2"/>
</dbReference>
<dbReference type="InterPro" id="IPR011249">
    <property type="entry name" value="Metalloenz_LuxS/M16"/>
</dbReference>
<proteinExistence type="predicted"/>
<gene>
    <name evidence="4" type="ORF">QEZ41_05235</name>
</gene>
<dbReference type="InterPro" id="IPR011765">
    <property type="entry name" value="Pept_M16_N"/>
</dbReference>
<dbReference type="Pfam" id="PF05193">
    <property type="entry name" value="Peptidase_M16_C"/>
    <property type="match status" value="1"/>
</dbReference>